<accession>A0A2M4C000</accession>
<dbReference type="AlphaFoldDB" id="A0A2M4C000"/>
<evidence type="ECO:0000256" key="1">
    <source>
        <dbReference type="SAM" id="MobiDB-lite"/>
    </source>
</evidence>
<name>A0A2M4C000_9DIPT</name>
<protein>
    <submittedName>
        <fullName evidence="2">Putative glycine-rich cell wall structural protein</fullName>
    </submittedName>
</protein>
<organism evidence="2">
    <name type="scientific">Anopheles marajoara</name>
    <dbReference type="NCBI Taxonomy" id="58244"/>
    <lineage>
        <taxon>Eukaryota</taxon>
        <taxon>Metazoa</taxon>
        <taxon>Ecdysozoa</taxon>
        <taxon>Arthropoda</taxon>
        <taxon>Hexapoda</taxon>
        <taxon>Insecta</taxon>
        <taxon>Pterygota</taxon>
        <taxon>Neoptera</taxon>
        <taxon>Endopterygota</taxon>
        <taxon>Diptera</taxon>
        <taxon>Nematocera</taxon>
        <taxon>Culicoidea</taxon>
        <taxon>Culicidae</taxon>
        <taxon>Anophelinae</taxon>
        <taxon>Anopheles</taxon>
    </lineage>
</organism>
<dbReference type="EMBL" id="GGFJ01009518">
    <property type="protein sequence ID" value="MBW58659.1"/>
    <property type="molecule type" value="Transcribed_RNA"/>
</dbReference>
<proteinExistence type="predicted"/>
<feature type="region of interest" description="Disordered" evidence="1">
    <location>
        <begin position="125"/>
        <end position="145"/>
    </location>
</feature>
<sequence>MMIGMSGGEDTVGGAGGGGVGDGGRGAAAFAFGTGSGVAGVVLRLGMVVGSGCVDSSFVGGGGSMPWPGCGFTATGRATEMSSGEAPELDEATGAGAFRLITLGGELTPDTKGSGSSLCTTVPLEDDAGAGAGGGEDGSGGGVDSPSISSWLSFESERCFFTSCDSVRVMWIIGGGGDWIGTSACGGGDMIVGGDRMPRLD</sequence>
<feature type="compositionally biased region" description="Gly residues" evidence="1">
    <location>
        <begin position="130"/>
        <end position="143"/>
    </location>
</feature>
<evidence type="ECO:0000313" key="2">
    <source>
        <dbReference type="EMBL" id="MBW58659.1"/>
    </source>
</evidence>
<reference evidence="2" key="1">
    <citation type="submission" date="2018-01" db="EMBL/GenBank/DDBJ databases">
        <title>An insight into the sialome of Amazonian anophelines.</title>
        <authorList>
            <person name="Ribeiro J.M."/>
            <person name="Scarpassa V."/>
            <person name="Calvo E."/>
        </authorList>
    </citation>
    <scope>NUCLEOTIDE SEQUENCE</scope>
    <source>
        <tissue evidence="2">Salivary glands</tissue>
    </source>
</reference>